<organism evidence="2 3">
    <name type="scientific">Bacteroides fragilis CL07T12C05</name>
    <dbReference type="NCBI Taxonomy" id="997883"/>
    <lineage>
        <taxon>Bacteria</taxon>
        <taxon>Pseudomonadati</taxon>
        <taxon>Bacteroidota</taxon>
        <taxon>Bacteroidia</taxon>
        <taxon>Bacteroidales</taxon>
        <taxon>Bacteroidaceae</taxon>
        <taxon>Bacteroides</taxon>
    </lineage>
</organism>
<dbReference type="HOGENOM" id="CLU_3022300_0_0_10"/>
<comment type="caution">
    <text evidence="2">The sequence shown here is derived from an EMBL/GenBank/DDBJ whole genome shotgun (WGS) entry which is preliminary data.</text>
</comment>
<name>A0A0E2AQU1_BACFG</name>
<proteinExistence type="predicted"/>
<protein>
    <submittedName>
        <fullName evidence="2">Uncharacterized protein</fullName>
    </submittedName>
</protein>
<keyword evidence="1" id="KW-1133">Transmembrane helix</keyword>
<dbReference type="Proteomes" id="UP000003879">
    <property type="component" value="Unassembled WGS sequence"/>
</dbReference>
<feature type="transmembrane region" description="Helical" evidence="1">
    <location>
        <begin position="6"/>
        <end position="28"/>
    </location>
</feature>
<evidence type="ECO:0000313" key="2">
    <source>
        <dbReference type="EMBL" id="EIY96697.1"/>
    </source>
</evidence>
<reference evidence="2 3" key="1">
    <citation type="submission" date="2012-02" db="EMBL/GenBank/DDBJ databases">
        <title>The Genome Sequence of Bacteroides fragilis CL07T12C05.</title>
        <authorList>
            <consortium name="The Broad Institute Genome Sequencing Platform"/>
            <person name="Earl A."/>
            <person name="Ward D."/>
            <person name="Feldgarden M."/>
            <person name="Gevers D."/>
            <person name="Zitomersky N.L."/>
            <person name="Coyne M.J."/>
            <person name="Comstock L.E."/>
            <person name="Young S.K."/>
            <person name="Zeng Q."/>
            <person name="Gargeya S."/>
            <person name="Fitzgerald M."/>
            <person name="Haas B."/>
            <person name="Abouelleil A."/>
            <person name="Alvarado L."/>
            <person name="Arachchi H.M."/>
            <person name="Berlin A."/>
            <person name="Chapman S.B."/>
            <person name="Gearin G."/>
            <person name="Goldberg J."/>
            <person name="Griggs A."/>
            <person name="Gujja S."/>
            <person name="Hansen M."/>
            <person name="Heiman D."/>
            <person name="Howarth C."/>
            <person name="Larimer J."/>
            <person name="Lui A."/>
            <person name="MacDonald P.J.P."/>
            <person name="McCowen C."/>
            <person name="Montmayeur A."/>
            <person name="Murphy C."/>
            <person name="Neiman D."/>
            <person name="Pearson M."/>
            <person name="Priest M."/>
            <person name="Roberts A."/>
            <person name="Saif S."/>
            <person name="Shea T."/>
            <person name="Sisk P."/>
            <person name="Stolte C."/>
            <person name="Sykes S."/>
            <person name="Wortman J."/>
            <person name="Nusbaum C."/>
            <person name="Birren B."/>
        </authorList>
    </citation>
    <scope>NUCLEOTIDE SEQUENCE [LARGE SCALE GENOMIC DNA]</scope>
    <source>
        <strain evidence="2 3">CL07T12C05</strain>
    </source>
</reference>
<gene>
    <name evidence="2" type="ORF">HMPREF1056_02585</name>
</gene>
<evidence type="ECO:0000256" key="1">
    <source>
        <dbReference type="SAM" id="Phobius"/>
    </source>
</evidence>
<accession>A0A0E2AQU1</accession>
<keyword evidence="1" id="KW-0812">Transmembrane</keyword>
<evidence type="ECO:0000313" key="3">
    <source>
        <dbReference type="Proteomes" id="UP000003879"/>
    </source>
</evidence>
<dbReference type="EMBL" id="AGXN01000012">
    <property type="protein sequence ID" value="EIY96697.1"/>
    <property type="molecule type" value="Genomic_DNA"/>
</dbReference>
<sequence>MFNKKEAIYLYIVNCLFYLIPISILLILPSLALKKIRTCILTGFSHFIHHETNKK</sequence>
<dbReference type="AlphaFoldDB" id="A0A0E2AQU1"/>
<keyword evidence="1" id="KW-0472">Membrane</keyword>